<sequence length="156" mass="17193">MECSRTVTRPGAVYIHFIFHVAGETNLPRFCTLALSVLRCSRVIVYVPEEVVALVTVVVIEPDEWSELFLPVVKCIEFGPNLADRCAVSAPQPQGNQQQWDGVISDGRGARTTSLCHLSRKTFWKSVSGTNMTGFELVIISMSAKDVYVPPGILSH</sequence>
<dbReference type="EMBL" id="JAIBSC010000060">
    <property type="protein sequence ID" value="KAH1902330.1"/>
    <property type="molecule type" value="Genomic_DNA"/>
</dbReference>
<accession>A0A8H4HWQ5</accession>
<dbReference type="AlphaFoldDB" id="A0A8H4HWQ5"/>
<organism evidence="1 2">
    <name type="scientific">Aspergillus fumigatus</name>
    <name type="common">Neosartorya fumigata</name>
    <dbReference type="NCBI Taxonomy" id="746128"/>
    <lineage>
        <taxon>Eukaryota</taxon>
        <taxon>Fungi</taxon>
        <taxon>Dikarya</taxon>
        <taxon>Ascomycota</taxon>
        <taxon>Pezizomycotina</taxon>
        <taxon>Eurotiomycetes</taxon>
        <taxon>Eurotiomycetidae</taxon>
        <taxon>Eurotiales</taxon>
        <taxon>Aspergillaceae</taxon>
        <taxon>Aspergillus</taxon>
        <taxon>Aspergillus subgen. Fumigati</taxon>
    </lineage>
</organism>
<gene>
    <name evidence="1" type="ORF">KXV57_007552</name>
</gene>
<protein>
    <submittedName>
        <fullName evidence="1">Uncharacterized protein</fullName>
    </submittedName>
</protein>
<comment type="caution">
    <text evidence="1">The sequence shown here is derived from an EMBL/GenBank/DDBJ whole genome shotgun (WGS) entry which is preliminary data.</text>
</comment>
<dbReference type="Proteomes" id="UP000813423">
    <property type="component" value="Unassembled WGS sequence"/>
</dbReference>
<name>A0A8H4HWQ5_ASPFM</name>
<reference evidence="1" key="1">
    <citation type="submission" date="2021-08" db="EMBL/GenBank/DDBJ databases">
        <title>Global Aspergillus fumigatus from environmental and clinical sources.</title>
        <authorList>
            <person name="Barber A."/>
            <person name="Sae-Ong T."/>
        </authorList>
    </citation>
    <scope>NUCLEOTIDE SEQUENCE</scope>
    <source>
        <strain evidence="1">NRZ-2016-071</strain>
    </source>
</reference>
<evidence type="ECO:0000313" key="1">
    <source>
        <dbReference type="EMBL" id="KAH1902330.1"/>
    </source>
</evidence>
<proteinExistence type="predicted"/>
<evidence type="ECO:0000313" key="2">
    <source>
        <dbReference type="Proteomes" id="UP000813423"/>
    </source>
</evidence>